<dbReference type="NCBIfam" id="TIGR00281">
    <property type="entry name" value="SMC-Scp complex subunit ScpB"/>
    <property type="match status" value="1"/>
</dbReference>
<keyword evidence="3 5" id="KW-0159">Chromosome partition</keyword>
<gene>
    <name evidence="5" type="primary">scpB</name>
    <name evidence="6" type="ORF">B5E88_03310</name>
</gene>
<comment type="subcellular location">
    <subcellularLocation>
        <location evidence="5">Cytoplasm</location>
    </subcellularLocation>
    <text evidence="5">Associated with two foci at the outer edges of the nucleoid region in young cells, and at four foci within both cell halves in older cells.</text>
</comment>
<dbReference type="InterPro" id="IPR036390">
    <property type="entry name" value="WH_DNA-bd_sf"/>
</dbReference>
<keyword evidence="2 5" id="KW-0132">Cell division</keyword>
<dbReference type="AlphaFoldDB" id="A0A1Y4R117"/>
<keyword evidence="1 5" id="KW-0963">Cytoplasm</keyword>
<dbReference type="PIRSF" id="PIRSF019345">
    <property type="entry name" value="ScpB"/>
    <property type="match status" value="1"/>
</dbReference>
<dbReference type="GO" id="GO:0051304">
    <property type="term" value="P:chromosome separation"/>
    <property type="evidence" value="ECO:0007669"/>
    <property type="project" value="InterPro"/>
</dbReference>
<evidence type="ECO:0000256" key="5">
    <source>
        <dbReference type="HAMAP-Rule" id="MF_01804"/>
    </source>
</evidence>
<dbReference type="Pfam" id="PF04079">
    <property type="entry name" value="SMC_ScpB"/>
    <property type="match status" value="1"/>
</dbReference>
<accession>A0A1Y4R117</accession>
<evidence type="ECO:0000256" key="3">
    <source>
        <dbReference type="ARBA" id="ARBA00022829"/>
    </source>
</evidence>
<protein>
    <recommendedName>
        <fullName evidence="5">Segregation and condensation protein B</fullName>
    </recommendedName>
</protein>
<evidence type="ECO:0000313" key="6">
    <source>
        <dbReference type="EMBL" id="OUQ11239.1"/>
    </source>
</evidence>
<dbReference type="InterPro" id="IPR005234">
    <property type="entry name" value="ScpB_csome_segregation"/>
</dbReference>
<dbReference type="HAMAP" id="MF_01804">
    <property type="entry name" value="ScpB"/>
    <property type="match status" value="1"/>
</dbReference>
<evidence type="ECO:0000256" key="2">
    <source>
        <dbReference type="ARBA" id="ARBA00022618"/>
    </source>
</evidence>
<dbReference type="PANTHER" id="PTHR34298">
    <property type="entry name" value="SEGREGATION AND CONDENSATION PROTEIN B"/>
    <property type="match status" value="1"/>
</dbReference>
<dbReference type="Gene3D" id="1.10.10.10">
    <property type="entry name" value="Winged helix-like DNA-binding domain superfamily/Winged helix DNA-binding domain"/>
    <property type="match status" value="2"/>
</dbReference>
<sequence length="198" mass="22659">MDISRLEALLFVAGDEGMSINELSYVLSLSTEQVFAGLVQLNQKYKEDETCAIELKEYANRYMMTTKGKYQNLLQKYSQSPMAARLSQAALETLAVIAYKQPLTRMEVDQIRGVNSSASIQKLLNFQLIEEKGRLEVPGRPRIYATTDYFMDYFGLKNIDELPDISEMEADLAQNQSQLLFKEITEEEERTPDSLEQE</sequence>
<dbReference type="SUPFAM" id="SSF46785">
    <property type="entry name" value="Winged helix' DNA-binding domain"/>
    <property type="match status" value="2"/>
</dbReference>
<dbReference type="InterPro" id="IPR036388">
    <property type="entry name" value="WH-like_DNA-bd_sf"/>
</dbReference>
<dbReference type="PANTHER" id="PTHR34298:SF2">
    <property type="entry name" value="SEGREGATION AND CONDENSATION PROTEIN B"/>
    <property type="match status" value="1"/>
</dbReference>
<comment type="function">
    <text evidence="5">Participates in chromosomal partition during cell division. May act via the formation of a condensin-like complex containing Smc and ScpA that pull DNA away from mid-cell into both cell halves.</text>
</comment>
<comment type="subunit">
    <text evidence="5">Homodimer. Homodimerization may be required to stabilize the binding of ScpA to the Smc head domains. Component of a cohesin-like complex composed of ScpA, ScpB and the Smc homodimer, in which ScpA and ScpB bind to the head domain of Smc. The presence of the three proteins is required for the association of the complex with DNA.</text>
</comment>
<evidence type="ECO:0000256" key="1">
    <source>
        <dbReference type="ARBA" id="ARBA00022490"/>
    </source>
</evidence>
<comment type="caution">
    <text evidence="6">The sequence shown here is derived from an EMBL/GenBank/DDBJ whole genome shotgun (WGS) entry which is preliminary data.</text>
</comment>
<evidence type="ECO:0000256" key="4">
    <source>
        <dbReference type="ARBA" id="ARBA00023306"/>
    </source>
</evidence>
<proteinExistence type="inferred from homology"/>
<reference evidence="7" key="1">
    <citation type="submission" date="2017-04" db="EMBL/GenBank/DDBJ databases">
        <title>Function of individual gut microbiota members based on whole genome sequencing of pure cultures obtained from chicken caecum.</title>
        <authorList>
            <person name="Medvecky M."/>
            <person name="Cejkova D."/>
            <person name="Polansky O."/>
            <person name="Karasova D."/>
            <person name="Kubasova T."/>
            <person name="Cizek A."/>
            <person name="Rychlik I."/>
        </authorList>
    </citation>
    <scope>NUCLEOTIDE SEQUENCE [LARGE SCALE GENOMIC DNA]</scope>
    <source>
        <strain evidence="7">An144</strain>
    </source>
</reference>
<dbReference type="RefSeq" id="WP_087214085.1">
    <property type="nucleotide sequence ID" value="NZ_JAXOGE010000013.1"/>
</dbReference>
<comment type="similarity">
    <text evidence="5">Belongs to the ScpB family.</text>
</comment>
<keyword evidence="4 5" id="KW-0131">Cell cycle</keyword>
<organism evidence="6 7">
    <name type="scientific">Enterococcus cecorum</name>
    <dbReference type="NCBI Taxonomy" id="44008"/>
    <lineage>
        <taxon>Bacteria</taxon>
        <taxon>Bacillati</taxon>
        <taxon>Bacillota</taxon>
        <taxon>Bacilli</taxon>
        <taxon>Lactobacillales</taxon>
        <taxon>Enterococcaceae</taxon>
        <taxon>Enterococcus</taxon>
    </lineage>
</organism>
<dbReference type="EMBL" id="NFLC01000004">
    <property type="protein sequence ID" value="OUQ11239.1"/>
    <property type="molecule type" value="Genomic_DNA"/>
</dbReference>
<evidence type="ECO:0000313" key="7">
    <source>
        <dbReference type="Proteomes" id="UP000196074"/>
    </source>
</evidence>
<dbReference type="GO" id="GO:0006260">
    <property type="term" value="P:DNA replication"/>
    <property type="evidence" value="ECO:0007669"/>
    <property type="project" value="UniProtKB-UniRule"/>
</dbReference>
<name>A0A1Y4R117_9ENTE</name>
<dbReference type="GO" id="GO:0005737">
    <property type="term" value="C:cytoplasm"/>
    <property type="evidence" value="ECO:0007669"/>
    <property type="project" value="UniProtKB-SubCell"/>
</dbReference>
<dbReference type="Proteomes" id="UP000196074">
    <property type="component" value="Unassembled WGS sequence"/>
</dbReference>
<dbReference type="GO" id="GO:0051301">
    <property type="term" value="P:cell division"/>
    <property type="evidence" value="ECO:0007669"/>
    <property type="project" value="UniProtKB-KW"/>
</dbReference>